<protein>
    <submittedName>
        <fullName evidence="1">Uncharacterized protein</fullName>
    </submittedName>
</protein>
<proteinExistence type="predicted"/>
<dbReference type="HOGENOM" id="CLU_3229789_0_0_9"/>
<dbReference type="STRING" id="398511.BpOF4_12110"/>
<keyword evidence="2" id="KW-1185">Reference proteome</keyword>
<evidence type="ECO:0000313" key="2">
    <source>
        <dbReference type="Proteomes" id="UP000001544"/>
    </source>
</evidence>
<organism evidence="1 2">
    <name type="scientific">Alkalihalophilus pseudofirmus (strain ATCC BAA-2126 / JCM 17055 / OF4)</name>
    <name type="common">Bacillus pseudofirmus</name>
    <dbReference type="NCBI Taxonomy" id="398511"/>
    <lineage>
        <taxon>Bacteria</taxon>
        <taxon>Bacillati</taxon>
        <taxon>Bacillota</taxon>
        <taxon>Bacilli</taxon>
        <taxon>Bacillales</taxon>
        <taxon>Bacillaceae</taxon>
        <taxon>Alkalihalophilus</taxon>
    </lineage>
</organism>
<accession>D3FW43</accession>
<dbReference type="EMBL" id="CP001878">
    <property type="protein sequence ID" value="ADC50475.1"/>
    <property type="molecule type" value="Genomic_DNA"/>
</dbReference>
<sequence>MIKQSKRGTSLFRLFQLRKLLYENQRILRKMIKSIFCVRGVNL</sequence>
<name>D3FW43_ALKPO</name>
<gene>
    <name evidence="1" type="ordered locus">BpOF4_12110</name>
</gene>
<reference evidence="1 2" key="1">
    <citation type="journal article" date="2011" name="Environ. Microbiol.">
        <title>Genome of alkaliphilic Bacillus pseudofirmus OF4 reveals adaptations that support the ability to grow in an external pH range from 7.5 to 11.4.</title>
        <authorList>
            <person name="Janto B."/>
            <person name="Ahmed A."/>
            <person name="Ito M."/>
            <person name="Liu J."/>
            <person name="Hicks D.B."/>
            <person name="Pagni S."/>
            <person name="Fackelmayer O.J."/>
            <person name="Smith T.A."/>
            <person name="Earl J."/>
            <person name="Elbourne L.D."/>
            <person name="Hassan K."/>
            <person name="Paulsen I.T."/>
            <person name="Kolsto A.B."/>
            <person name="Tourasse N.J."/>
            <person name="Ehrlich G.D."/>
            <person name="Boissy R."/>
            <person name="Ivey D.M."/>
            <person name="Li G."/>
            <person name="Xue Y."/>
            <person name="Ma Y."/>
            <person name="Hu F.Z."/>
            <person name="Krulwich T.A."/>
        </authorList>
    </citation>
    <scope>NUCLEOTIDE SEQUENCE [LARGE SCALE GENOMIC DNA]</scope>
    <source>
        <strain evidence="2">ATCC BAA-2126 / JCM 17055 / OF4</strain>
    </source>
</reference>
<dbReference type="AlphaFoldDB" id="D3FW43"/>
<dbReference type="Proteomes" id="UP000001544">
    <property type="component" value="Chromosome"/>
</dbReference>
<evidence type="ECO:0000313" key="1">
    <source>
        <dbReference type="EMBL" id="ADC50475.1"/>
    </source>
</evidence>
<dbReference type="KEGG" id="bpf:BpOF4_12110"/>